<accession>A0ABW9G3A9</accession>
<comment type="caution">
    <text evidence="7">The sequence shown here is derived from an EMBL/GenBank/DDBJ whole genome shotgun (WGS) entry which is preliminary data.</text>
</comment>
<reference evidence="7 8" key="1">
    <citation type="journal article" date="2013" name="Int. J. Syst. Evol. Microbiol.">
        <title>Celerinatantimonas yamalensis sp. nov., a cold-adapted diazotrophic bacterium from a cold permafrost brine.</title>
        <authorList>
            <person name="Shcherbakova V."/>
            <person name="Chuvilskaya N."/>
            <person name="Rivkina E."/>
            <person name="Demidov N."/>
            <person name="Uchaeva V."/>
            <person name="Suetin S."/>
            <person name="Suzina N."/>
            <person name="Gilichinsky D."/>
        </authorList>
    </citation>
    <scope>NUCLEOTIDE SEQUENCE [LARGE SCALE GENOMIC DNA]</scope>
    <source>
        <strain evidence="7 8">C7</strain>
    </source>
</reference>
<keyword evidence="8" id="KW-1185">Reference proteome</keyword>
<dbReference type="Proteomes" id="UP001629953">
    <property type="component" value="Unassembled WGS sequence"/>
</dbReference>
<evidence type="ECO:0000256" key="2">
    <source>
        <dbReference type="ARBA" id="ARBA00008900"/>
    </source>
</evidence>
<dbReference type="RefSeq" id="WP_408622298.1">
    <property type="nucleotide sequence ID" value="NZ_JBEQCT010000001.1"/>
</dbReference>
<evidence type="ECO:0000256" key="1">
    <source>
        <dbReference type="ARBA" id="ARBA00005061"/>
    </source>
</evidence>
<evidence type="ECO:0000313" key="8">
    <source>
        <dbReference type="Proteomes" id="UP001629953"/>
    </source>
</evidence>
<evidence type="ECO:0000256" key="5">
    <source>
        <dbReference type="ARBA" id="ARBA00031449"/>
    </source>
</evidence>
<organism evidence="7 8">
    <name type="scientific">Celerinatantimonas yamalensis</name>
    <dbReference type="NCBI Taxonomy" id="559956"/>
    <lineage>
        <taxon>Bacteria</taxon>
        <taxon>Pseudomonadati</taxon>
        <taxon>Pseudomonadota</taxon>
        <taxon>Gammaproteobacteria</taxon>
        <taxon>Celerinatantimonadaceae</taxon>
        <taxon>Celerinatantimonas</taxon>
    </lineage>
</organism>
<dbReference type="InterPro" id="IPR007115">
    <property type="entry name" value="6-PTP_synth/QueD"/>
</dbReference>
<proteinExistence type="inferred from homology"/>
<evidence type="ECO:0000313" key="7">
    <source>
        <dbReference type="EMBL" id="MFM2484159.1"/>
    </source>
</evidence>
<dbReference type="SUPFAM" id="SSF55620">
    <property type="entry name" value="Tetrahydrobiopterin biosynthesis enzymes-like"/>
    <property type="match status" value="2"/>
</dbReference>
<comment type="catalytic activity">
    <reaction evidence="6">
        <text>7,8-dihydroneopterin 3'-triphosphate + H2O = 6-carboxy-5,6,7,8-tetrahydropterin + triphosphate + acetaldehyde + 2 H(+)</text>
        <dbReference type="Rhea" id="RHEA:27966"/>
        <dbReference type="ChEBI" id="CHEBI:15343"/>
        <dbReference type="ChEBI" id="CHEBI:15377"/>
        <dbReference type="ChEBI" id="CHEBI:15378"/>
        <dbReference type="ChEBI" id="CHEBI:18036"/>
        <dbReference type="ChEBI" id="CHEBI:58462"/>
        <dbReference type="ChEBI" id="CHEBI:61032"/>
        <dbReference type="EC" id="4.1.2.50"/>
    </reaction>
</comment>
<dbReference type="InterPro" id="IPR038418">
    <property type="entry name" value="6-PTP_synth/QueD_sf"/>
</dbReference>
<sequence length="289" mass="32820">MKLFVNDLTVIDSTFLCPDRGLVGDSWIVDIELGGQLNQMNMLLDFGVVKKTIKKMIDQYVDHKLLVPSRSPQCQFHAVADGRMQVSFQRAQDRHLYLCCPEQAFCLIDCVEITEAAIIKHLIAVLTPHLPENIDDLTIRLRNETIEGPYYHYSHGLKKHDGNCQRIAHGHRSMIEIFVDDELDDELCASWAMKWRNIYLGSSDDCCELSELSFAKHAVMPNHLGFAYHAPQGFFELAVPQPECDLLDCDTTVENLTYYIGSCIKKSHPRQIIRIHGYEGVGKGAIVEL</sequence>
<dbReference type="Gene3D" id="3.30.479.10">
    <property type="entry name" value="6-pyruvoyl tetrahydropterin synthase/QueD"/>
    <property type="match status" value="2"/>
</dbReference>
<evidence type="ECO:0000256" key="4">
    <source>
        <dbReference type="ARBA" id="ARBA00018141"/>
    </source>
</evidence>
<comment type="similarity">
    <text evidence="2">Belongs to the PTPS family. QueD subfamily.</text>
</comment>
<gene>
    <name evidence="7" type="ORF">ABUE30_03605</name>
</gene>
<name>A0ABW9G3A9_9GAMM</name>
<dbReference type="EMBL" id="JBEQCT010000001">
    <property type="protein sequence ID" value="MFM2484159.1"/>
    <property type="molecule type" value="Genomic_DNA"/>
</dbReference>
<dbReference type="EC" id="4.1.2.50" evidence="3"/>
<comment type="pathway">
    <text evidence="1">Purine metabolism; 7-cyano-7-deazaguanine biosynthesis.</text>
</comment>
<evidence type="ECO:0000256" key="3">
    <source>
        <dbReference type="ARBA" id="ARBA00012982"/>
    </source>
</evidence>
<evidence type="ECO:0000256" key="6">
    <source>
        <dbReference type="ARBA" id="ARBA00048807"/>
    </source>
</evidence>
<protein>
    <recommendedName>
        <fullName evidence="4">6-carboxy-5,6,7,8-tetrahydropterin synthase</fullName>
        <ecNumber evidence="3">4.1.2.50</ecNumber>
    </recommendedName>
    <alternativeName>
        <fullName evidence="5">Queuosine biosynthesis protein QueD</fullName>
    </alternativeName>
</protein>
<dbReference type="Pfam" id="PF01242">
    <property type="entry name" value="PTPS"/>
    <property type="match status" value="1"/>
</dbReference>